<dbReference type="AlphaFoldDB" id="A0A8S1A496"/>
<evidence type="ECO:0000256" key="1">
    <source>
        <dbReference type="SAM" id="MobiDB-lite"/>
    </source>
</evidence>
<dbReference type="InterPro" id="IPR029526">
    <property type="entry name" value="PGBD"/>
</dbReference>
<dbReference type="Pfam" id="PF13843">
    <property type="entry name" value="DDE_Tnp_1_7"/>
    <property type="match status" value="2"/>
</dbReference>
<dbReference type="EMBL" id="CADEBD010000308">
    <property type="protein sequence ID" value="CAB3239214.1"/>
    <property type="molecule type" value="Genomic_DNA"/>
</dbReference>
<name>A0A8S1A496_ARCPL</name>
<feature type="region of interest" description="Disordered" evidence="1">
    <location>
        <begin position="1"/>
        <end position="84"/>
    </location>
</feature>
<evidence type="ECO:0000313" key="3">
    <source>
        <dbReference type="EMBL" id="CAB3239214.1"/>
    </source>
</evidence>
<evidence type="ECO:0000259" key="2">
    <source>
        <dbReference type="Pfam" id="PF13843"/>
    </source>
</evidence>
<feature type="domain" description="PiggyBac transposable element-derived protein" evidence="2">
    <location>
        <begin position="130"/>
        <end position="225"/>
    </location>
</feature>
<feature type="compositionally biased region" description="Acidic residues" evidence="1">
    <location>
        <begin position="16"/>
        <end position="30"/>
    </location>
</feature>
<accession>A0A8S1A496</accession>
<dbReference type="PANTHER" id="PTHR46599">
    <property type="entry name" value="PIGGYBAC TRANSPOSABLE ELEMENT-DERIVED PROTEIN 4"/>
    <property type="match status" value="1"/>
</dbReference>
<proteinExistence type="predicted"/>
<feature type="domain" description="PiggyBac transposable element-derived protein" evidence="2">
    <location>
        <begin position="231"/>
        <end position="354"/>
    </location>
</feature>
<dbReference type="Proteomes" id="UP000494256">
    <property type="component" value="Unassembled WGS sequence"/>
</dbReference>
<gene>
    <name evidence="3" type="ORF">APLA_LOCUS8573</name>
</gene>
<evidence type="ECO:0000313" key="4">
    <source>
        <dbReference type="Proteomes" id="UP000494256"/>
    </source>
</evidence>
<comment type="caution">
    <text evidence="3">The sequence shown here is derived from an EMBL/GenBank/DDBJ whole genome shotgun (WGS) entry which is preliminary data.</text>
</comment>
<organism evidence="3 4">
    <name type="scientific">Arctia plantaginis</name>
    <name type="common">Wood tiger moth</name>
    <name type="synonym">Phalaena plantaginis</name>
    <dbReference type="NCBI Taxonomy" id="874455"/>
    <lineage>
        <taxon>Eukaryota</taxon>
        <taxon>Metazoa</taxon>
        <taxon>Ecdysozoa</taxon>
        <taxon>Arthropoda</taxon>
        <taxon>Hexapoda</taxon>
        <taxon>Insecta</taxon>
        <taxon>Pterygota</taxon>
        <taxon>Neoptera</taxon>
        <taxon>Endopterygota</taxon>
        <taxon>Lepidoptera</taxon>
        <taxon>Glossata</taxon>
        <taxon>Ditrysia</taxon>
        <taxon>Noctuoidea</taxon>
        <taxon>Erebidae</taxon>
        <taxon>Arctiinae</taxon>
        <taxon>Arctia</taxon>
    </lineage>
</organism>
<reference evidence="3 4" key="1">
    <citation type="submission" date="2020-04" db="EMBL/GenBank/DDBJ databases">
        <authorList>
            <person name="Wallbank WR R."/>
            <person name="Pardo Diaz C."/>
            <person name="Kozak K."/>
            <person name="Martin S."/>
            <person name="Jiggins C."/>
            <person name="Moest M."/>
            <person name="Warren A I."/>
            <person name="Byers J.R.P. K."/>
            <person name="Montejo-Kovacevich G."/>
            <person name="Yen C E."/>
        </authorList>
    </citation>
    <scope>NUCLEOTIDE SEQUENCE [LARGE SCALE GENOMIC DNA]</scope>
</reference>
<dbReference type="OrthoDB" id="1728974at2759"/>
<protein>
    <recommendedName>
        <fullName evidence="2">PiggyBac transposable element-derived protein domain-containing protein</fullName>
    </recommendedName>
</protein>
<dbReference type="PANTHER" id="PTHR46599:SF3">
    <property type="entry name" value="PIGGYBAC TRANSPOSABLE ELEMENT-DERIVED PROTEIN 4"/>
    <property type="match status" value="1"/>
</dbReference>
<sequence length="419" mass="48421">MEYSSHDSVQDPNFMPDEDFSDTSTSDDNDSQIWNPPRFSRRLSTCSDSDIPPLPEIERLRSLKTAPVDSELQPPNVPSTSGSTDAQISEQEWMEEQLSNIQWEMPSHDDHPAIDYTVPSSDSSARSRNHLCTPVTRDDMLKFLALVEWMDLVKLPSIKDYWRNHKLYGIPLARPVMPRNRFELILKFVYFASNQTDDTDDRLYKIKDVLNMFIKDYQNVYTPGEKEPNTEVSEKVVLSLAEGLFNEGRTRYTDNYYTSVPLALRMRKRKTHLVGTLRSNRKYLPKEVTNTKLKKGEIAAQQSSKRIVALKWRDKRDVLILSTKQSGLKTIAKRNRRGESIRKPACIEDYNLGMLEGSNHTSVTATPSSVSAKHYLVPNMKDGVKKKARCSECYKKYGRYKEKYQEKPSRENYEKLPKL</sequence>